<reference evidence="2" key="1">
    <citation type="journal article" date="2022" name="bioRxiv">
        <title>Sequencing and chromosome-scale assembly of the giantPleurodeles waltlgenome.</title>
        <authorList>
            <person name="Brown T."/>
            <person name="Elewa A."/>
            <person name="Iarovenko S."/>
            <person name="Subramanian E."/>
            <person name="Araus A.J."/>
            <person name="Petzold A."/>
            <person name="Susuki M."/>
            <person name="Suzuki K.-i.T."/>
            <person name="Hayashi T."/>
            <person name="Toyoda A."/>
            <person name="Oliveira C."/>
            <person name="Osipova E."/>
            <person name="Leigh N.D."/>
            <person name="Simon A."/>
            <person name="Yun M.H."/>
        </authorList>
    </citation>
    <scope>NUCLEOTIDE SEQUENCE</scope>
    <source>
        <strain evidence="2">20211129_DDA</strain>
        <tissue evidence="2">Liver</tissue>
    </source>
</reference>
<proteinExistence type="predicted"/>
<dbReference type="AlphaFoldDB" id="A0AAV7RW44"/>
<feature type="region of interest" description="Disordered" evidence="1">
    <location>
        <begin position="1"/>
        <end position="25"/>
    </location>
</feature>
<accession>A0AAV7RW44</accession>
<organism evidence="2 3">
    <name type="scientific">Pleurodeles waltl</name>
    <name type="common">Iberian ribbed newt</name>
    <dbReference type="NCBI Taxonomy" id="8319"/>
    <lineage>
        <taxon>Eukaryota</taxon>
        <taxon>Metazoa</taxon>
        <taxon>Chordata</taxon>
        <taxon>Craniata</taxon>
        <taxon>Vertebrata</taxon>
        <taxon>Euteleostomi</taxon>
        <taxon>Amphibia</taxon>
        <taxon>Batrachia</taxon>
        <taxon>Caudata</taxon>
        <taxon>Salamandroidea</taxon>
        <taxon>Salamandridae</taxon>
        <taxon>Pleurodelinae</taxon>
        <taxon>Pleurodeles</taxon>
    </lineage>
</organism>
<dbReference type="EMBL" id="JANPWB010000009">
    <property type="protein sequence ID" value="KAJ1157034.1"/>
    <property type="molecule type" value="Genomic_DNA"/>
</dbReference>
<keyword evidence="3" id="KW-1185">Reference proteome</keyword>
<name>A0AAV7RW44_PLEWA</name>
<protein>
    <submittedName>
        <fullName evidence="2">Uncharacterized protein</fullName>
    </submittedName>
</protein>
<gene>
    <name evidence="2" type="ORF">NDU88_009749</name>
</gene>
<evidence type="ECO:0000313" key="3">
    <source>
        <dbReference type="Proteomes" id="UP001066276"/>
    </source>
</evidence>
<evidence type="ECO:0000313" key="2">
    <source>
        <dbReference type="EMBL" id="KAJ1157034.1"/>
    </source>
</evidence>
<comment type="caution">
    <text evidence="2">The sequence shown here is derived from an EMBL/GenBank/DDBJ whole genome shotgun (WGS) entry which is preliminary data.</text>
</comment>
<evidence type="ECO:0000256" key="1">
    <source>
        <dbReference type="SAM" id="MobiDB-lite"/>
    </source>
</evidence>
<feature type="non-terminal residue" evidence="2">
    <location>
        <position position="70"/>
    </location>
</feature>
<feature type="non-terminal residue" evidence="2">
    <location>
        <position position="1"/>
    </location>
</feature>
<sequence>VLHKTGIRQCLGGSGSPEPPQPRAPVPRRIYLVIGPSFIRKCLSRHKDGHEGPGISLRNNDAPCLRWAML</sequence>
<dbReference type="Proteomes" id="UP001066276">
    <property type="component" value="Chromosome 5"/>
</dbReference>